<dbReference type="SMART" id="SM00175">
    <property type="entry name" value="RAB"/>
    <property type="match status" value="1"/>
</dbReference>
<dbReference type="GO" id="GO:0001667">
    <property type="term" value="P:ameboidal-type cell migration"/>
    <property type="evidence" value="ECO:0007669"/>
    <property type="project" value="UniProtKB-ARBA"/>
</dbReference>
<dbReference type="PROSITE" id="PS51420">
    <property type="entry name" value="RHO"/>
    <property type="match status" value="1"/>
</dbReference>
<dbReference type="GO" id="GO:0005525">
    <property type="term" value="F:GTP binding"/>
    <property type="evidence" value="ECO:0007669"/>
    <property type="project" value="UniProtKB-KW"/>
</dbReference>
<evidence type="ECO:0000256" key="4">
    <source>
        <dbReference type="ARBA" id="ARBA00022481"/>
    </source>
</evidence>
<evidence type="ECO:0000256" key="7">
    <source>
        <dbReference type="ARBA" id="ARBA00023136"/>
    </source>
</evidence>
<dbReference type="NCBIfam" id="TIGR00231">
    <property type="entry name" value="small_GTP"/>
    <property type="match status" value="1"/>
</dbReference>
<dbReference type="PANTHER" id="PTHR24072">
    <property type="entry name" value="RHO FAMILY GTPASE"/>
    <property type="match status" value="1"/>
</dbReference>
<dbReference type="InterPro" id="IPR005225">
    <property type="entry name" value="Small_GTP-bd"/>
</dbReference>
<dbReference type="GO" id="GO:0007264">
    <property type="term" value="P:small GTPase-mediated signal transduction"/>
    <property type="evidence" value="ECO:0007669"/>
    <property type="project" value="InterPro"/>
</dbReference>
<organism evidence="10">
    <name type="scientific">Cyprideis torosa</name>
    <dbReference type="NCBI Taxonomy" id="163714"/>
    <lineage>
        <taxon>Eukaryota</taxon>
        <taxon>Metazoa</taxon>
        <taxon>Ecdysozoa</taxon>
        <taxon>Arthropoda</taxon>
        <taxon>Crustacea</taxon>
        <taxon>Oligostraca</taxon>
        <taxon>Ostracoda</taxon>
        <taxon>Podocopa</taxon>
        <taxon>Podocopida</taxon>
        <taxon>Cytherocopina</taxon>
        <taxon>Cytheroidea</taxon>
        <taxon>Cytherideidae</taxon>
        <taxon>Cyprideis</taxon>
    </lineage>
</organism>
<dbReference type="InterPro" id="IPR003578">
    <property type="entry name" value="Small_GTPase_Rho"/>
</dbReference>
<evidence type="ECO:0000256" key="3">
    <source>
        <dbReference type="ARBA" id="ARBA00022475"/>
    </source>
</evidence>
<proteinExistence type="inferred from homology"/>
<comment type="similarity">
    <text evidence="2">Belongs to the small GTPase superfamily. Rho family.</text>
</comment>
<sequence length="223" mass="24119">MSTSSPSSSGPPPQQQPVKITVVGDGTVGKTCLLISYTTKTFPSDYVPTVFDNYSGEVLLDGTKHKVTLWDTAGQEEYSSLRQLSYKHTQIFLLCYAVNSDASFENIRLKWIPELRHCNPRTPILLVGTKTDLRDAAEQGNAAGGDSGKENGEAATVAPSGGGEGNRFVSTKEGHRMKGKVKANGFVECSARTGSGLQEVFEEAVRIALRESTKTTKRSCRIL</sequence>
<dbReference type="GO" id="GO:0022412">
    <property type="term" value="P:cellular process involved in reproduction in multicellular organism"/>
    <property type="evidence" value="ECO:0007669"/>
    <property type="project" value="UniProtKB-ARBA"/>
</dbReference>
<dbReference type="SMART" id="SM00174">
    <property type="entry name" value="RHO"/>
    <property type="match status" value="1"/>
</dbReference>
<evidence type="ECO:0000256" key="5">
    <source>
        <dbReference type="ARBA" id="ARBA00022741"/>
    </source>
</evidence>
<dbReference type="Pfam" id="PF00071">
    <property type="entry name" value="Ras"/>
    <property type="match status" value="1"/>
</dbReference>
<dbReference type="GO" id="GO:0003924">
    <property type="term" value="F:GTPase activity"/>
    <property type="evidence" value="ECO:0007669"/>
    <property type="project" value="InterPro"/>
</dbReference>
<evidence type="ECO:0000256" key="6">
    <source>
        <dbReference type="ARBA" id="ARBA00023134"/>
    </source>
</evidence>
<dbReference type="GO" id="GO:0005886">
    <property type="term" value="C:plasma membrane"/>
    <property type="evidence" value="ECO:0007669"/>
    <property type="project" value="UniProtKB-SubCell"/>
</dbReference>
<keyword evidence="6" id="KW-0342">GTP-binding</keyword>
<dbReference type="PRINTS" id="PR00449">
    <property type="entry name" value="RASTRNSFRMNG"/>
</dbReference>
<dbReference type="GO" id="GO:0003006">
    <property type="term" value="P:developmental process involved in reproduction"/>
    <property type="evidence" value="ECO:0007669"/>
    <property type="project" value="UniProtKB-ARBA"/>
</dbReference>
<keyword evidence="4" id="KW-0488">Methylation</keyword>
<dbReference type="AlphaFoldDB" id="A0A7R8WPN3"/>
<accession>A0A7R8WPN3</accession>
<dbReference type="PROSITE" id="PS51419">
    <property type="entry name" value="RAB"/>
    <property type="match status" value="1"/>
</dbReference>
<dbReference type="EMBL" id="OB664670">
    <property type="protein sequence ID" value="CAD7232451.1"/>
    <property type="molecule type" value="Genomic_DNA"/>
</dbReference>
<dbReference type="GO" id="GO:0035006">
    <property type="term" value="P:melanization defense response"/>
    <property type="evidence" value="ECO:0007669"/>
    <property type="project" value="UniProtKB-ARBA"/>
</dbReference>
<name>A0A7R8WPN3_9CRUS</name>
<evidence type="ECO:0000256" key="1">
    <source>
        <dbReference type="ARBA" id="ARBA00004342"/>
    </source>
</evidence>
<dbReference type="PROSITE" id="PS51421">
    <property type="entry name" value="RAS"/>
    <property type="match status" value="1"/>
</dbReference>
<dbReference type="InterPro" id="IPR001806">
    <property type="entry name" value="Small_GTPase"/>
</dbReference>
<evidence type="ECO:0000256" key="9">
    <source>
        <dbReference type="ARBA" id="ARBA00023289"/>
    </source>
</evidence>
<keyword evidence="5" id="KW-0547">Nucleotide-binding</keyword>
<dbReference type="CDD" id="cd00157">
    <property type="entry name" value="Rho"/>
    <property type="match status" value="1"/>
</dbReference>
<keyword evidence="7" id="KW-0472">Membrane</keyword>
<dbReference type="SUPFAM" id="SSF52540">
    <property type="entry name" value="P-loop containing nucleoside triphosphate hydrolases"/>
    <property type="match status" value="1"/>
</dbReference>
<gene>
    <name evidence="10" type="ORF">CTOB1V02_LOCUS10286</name>
</gene>
<evidence type="ECO:0000313" key="10">
    <source>
        <dbReference type="EMBL" id="CAD7232451.1"/>
    </source>
</evidence>
<reference evidence="10" key="1">
    <citation type="submission" date="2020-11" db="EMBL/GenBank/DDBJ databases">
        <authorList>
            <person name="Tran Van P."/>
        </authorList>
    </citation>
    <scope>NUCLEOTIDE SEQUENCE</scope>
</reference>
<dbReference type="InterPro" id="IPR027417">
    <property type="entry name" value="P-loop_NTPase"/>
</dbReference>
<dbReference type="GO" id="GO:0035099">
    <property type="term" value="P:hemocyte migration"/>
    <property type="evidence" value="ECO:0007669"/>
    <property type="project" value="UniProtKB-ARBA"/>
</dbReference>
<dbReference type="OrthoDB" id="8830751at2759"/>
<evidence type="ECO:0000256" key="2">
    <source>
        <dbReference type="ARBA" id="ARBA00010142"/>
    </source>
</evidence>
<evidence type="ECO:0000256" key="8">
    <source>
        <dbReference type="ARBA" id="ARBA00023288"/>
    </source>
</evidence>
<keyword evidence="8" id="KW-0449">Lipoprotein</keyword>
<keyword evidence="9" id="KW-0636">Prenylation</keyword>
<keyword evidence="3" id="KW-1003">Cell membrane</keyword>
<comment type="subcellular location">
    <subcellularLocation>
        <location evidence="1">Cell membrane</location>
        <topology evidence="1">Lipid-anchor</topology>
        <orientation evidence="1">Cytoplasmic side</orientation>
    </subcellularLocation>
</comment>
<dbReference type="SMART" id="SM00173">
    <property type="entry name" value="RAS"/>
    <property type="match status" value="1"/>
</dbReference>
<dbReference type="Gene3D" id="3.40.50.300">
    <property type="entry name" value="P-loop containing nucleotide triphosphate hydrolases"/>
    <property type="match status" value="1"/>
</dbReference>
<dbReference type="FunFam" id="3.40.50.300:FF:000983">
    <property type="entry name" value="Rho family GTPase"/>
    <property type="match status" value="1"/>
</dbReference>
<protein>
    <submittedName>
        <fullName evidence="10">Uncharacterized protein</fullName>
    </submittedName>
</protein>